<dbReference type="AlphaFoldDB" id="A0A1M4UL46"/>
<sequence length="201" mass="21697">MATKCDTATSPTSLEWCDGQINTPGIRSEVFFTPRRNILAWPTLPSTLAAGETMGKMATYQGNFALAAETVWNRMDIIISRSPVTSESQGTKPSKTYLNQATIVVPNTDQDAAGFARLANNDDYVYIVQETGGKYRVLGNEMYQTETNVATALGAAATDEKGTTLTIQVPDICPAPFYEGEIRTEDGIINETPDEAPESGA</sequence>
<organism evidence="1 2">
    <name type="scientific">Dysgonomonas macrotermitis</name>
    <dbReference type="NCBI Taxonomy" id="1346286"/>
    <lineage>
        <taxon>Bacteria</taxon>
        <taxon>Pseudomonadati</taxon>
        <taxon>Bacteroidota</taxon>
        <taxon>Bacteroidia</taxon>
        <taxon>Bacteroidales</taxon>
        <taxon>Dysgonomonadaceae</taxon>
        <taxon>Dysgonomonas</taxon>
    </lineage>
</organism>
<reference evidence="2" key="1">
    <citation type="submission" date="2016-11" db="EMBL/GenBank/DDBJ databases">
        <authorList>
            <person name="Varghese N."/>
            <person name="Submissions S."/>
        </authorList>
    </citation>
    <scope>NUCLEOTIDE SEQUENCE [LARGE SCALE GENOMIC DNA]</scope>
    <source>
        <strain evidence="2">DSM 27370</strain>
    </source>
</reference>
<name>A0A1M4UL46_9BACT</name>
<evidence type="ECO:0000313" key="2">
    <source>
        <dbReference type="Proteomes" id="UP000184480"/>
    </source>
</evidence>
<evidence type="ECO:0000313" key="1">
    <source>
        <dbReference type="EMBL" id="SHE57385.1"/>
    </source>
</evidence>
<dbReference type="OrthoDB" id="1071625at2"/>
<proteinExistence type="predicted"/>
<dbReference type="RefSeq" id="WP_062175717.1">
    <property type="nucleotide sequence ID" value="NZ_BBXL01000001.1"/>
</dbReference>
<dbReference type="Proteomes" id="UP000184480">
    <property type="component" value="Unassembled WGS sequence"/>
</dbReference>
<keyword evidence="2" id="KW-1185">Reference proteome</keyword>
<protein>
    <submittedName>
        <fullName evidence="1">Uncharacterized protein</fullName>
    </submittedName>
</protein>
<accession>A0A1M4UL46</accession>
<dbReference type="STRING" id="1346286.SAMN05444362_101635"/>
<gene>
    <name evidence="1" type="ORF">SAMN05444362_101635</name>
</gene>
<dbReference type="EMBL" id="FQUC01000001">
    <property type="protein sequence ID" value="SHE57385.1"/>
    <property type="molecule type" value="Genomic_DNA"/>
</dbReference>